<evidence type="ECO:0000256" key="9">
    <source>
        <dbReference type="RuleBase" id="RU362125"/>
    </source>
</evidence>
<evidence type="ECO:0000259" key="11">
    <source>
        <dbReference type="Pfam" id="PF02770"/>
    </source>
</evidence>
<dbReference type="OrthoDB" id="9765339at2"/>
<dbReference type="InterPro" id="IPR046373">
    <property type="entry name" value="Acyl-CoA_Oxase/DH_mid-dom_sf"/>
</dbReference>
<evidence type="ECO:0000313" key="13">
    <source>
        <dbReference type="EMBL" id="AJE04693.1"/>
    </source>
</evidence>
<keyword evidence="5 9" id="KW-0274">FAD</keyword>
<evidence type="ECO:0000256" key="1">
    <source>
        <dbReference type="ARBA" id="ARBA00001974"/>
    </source>
</evidence>
<feature type="domain" description="Acyl-CoA dehydrogenase/oxidase C-terminal" evidence="10">
    <location>
        <begin position="232"/>
        <end position="380"/>
    </location>
</feature>
<dbReference type="HOGENOM" id="CLU_018204_0_1_7"/>
<evidence type="ECO:0000256" key="2">
    <source>
        <dbReference type="ARBA" id="ARBA00009347"/>
    </source>
</evidence>
<name>A0A0B5BD91_9BACT</name>
<dbReference type="RefSeq" id="WP_039744921.1">
    <property type="nucleotide sequence ID" value="NZ_CP009788.1"/>
</dbReference>
<feature type="domain" description="Acyl-CoA oxidase/dehydrogenase middle" evidence="11">
    <location>
        <begin position="124"/>
        <end position="220"/>
    </location>
</feature>
<dbReference type="Pfam" id="PF00441">
    <property type="entry name" value="Acyl-CoA_dh_1"/>
    <property type="match status" value="1"/>
</dbReference>
<dbReference type="KEGG" id="gpi:GPICK_16120"/>
<dbReference type="InterPro" id="IPR013786">
    <property type="entry name" value="AcylCoA_DH/ox_N"/>
</dbReference>
<evidence type="ECO:0000256" key="4">
    <source>
        <dbReference type="ARBA" id="ARBA00022630"/>
    </source>
</evidence>
<dbReference type="PANTHER" id="PTHR43884">
    <property type="entry name" value="ACYL-COA DEHYDROGENASE"/>
    <property type="match status" value="1"/>
</dbReference>
<dbReference type="Gene3D" id="1.20.140.10">
    <property type="entry name" value="Butyryl-CoA Dehydrogenase, subunit A, domain 3"/>
    <property type="match status" value="1"/>
</dbReference>
<evidence type="ECO:0000256" key="7">
    <source>
        <dbReference type="ARBA" id="ARBA00066362"/>
    </source>
</evidence>
<dbReference type="PIRSF" id="PIRSF016578">
    <property type="entry name" value="HsaA"/>
    <property type="match status" value="1"/>
</dbReference>
<dbReference type="FunFam" id="1.20.140.10:FF:000004">
    <property type="entry name" value="Acyl-CoA dehydrogenase FadE25"/>
    <property type="match status" value="1"/>
</dbReference>
<dbReference type="Proteomes" id="UP000057609">
    <property type="component" value="Chromosome"/>
</dbReference>
<dbReference type="Pfam" id="PF02771">
    <property type="entry name" value="Acyl-CoA_dh_N"/>
    <property type="match status" value="1"/>
</dbReference>
<dbReference type="FunFam" id="2.40.110.10:FF:000001">
    <property type="entry name" value="Acyl-CoA dehydrogenase, mitochondrial"/>
    <property type="match status" value="1"/>
</dbReference>
<accession>A0A0B5BD91</accession>
<dbReference type="PANTHER" id="PTHR43884:SF12">
    <property type="entry name" value="ISOVALERYL-COA DEHYDROGENASE, MITOCHONDRIAL-RELATED"/>
    <property type="match status" value="1"/>
</dbReference>
<dbReference type="Pfam" id="PF02770">
    <property type="entry name" value="Acyl-CoA_dh_M"/>
    <property type="match status" value="1"/>
</dbReference>
<dbReference type="InterPro" id="IPR009075">
    <property type="entry name" value="AcylCo_DH/oxidase_C"/>
</dbReference>
<feature type="domain" description="Acyl-CoA dehydrogenase/oxidase N-terminal" evidence="12">
    <location>
        <begin position="6"/>
        <end position="119"/>
    </location>
</feature>
<evidence type="ECO:0000259" key="12">
    <source>
        <dbReference type="Pfam" id="PF02771"/>
    </source>
</evidence>
<dbReference type="SUPFAM" id="SSF56645">
    <property type="entry name" value="Acyl-CoA dehydrogenase NM domain-like"/>
    <property type="match status" value="1"/>
</dbReference>
<dbReference type="GO" id="GO:0003995">
    <property type="term" value="F:acyl-CoA dehydrogenase activity"/>
    <property type="evidence" value="ECO:0007669"/>
    <property type="project" value="InterPro"/>
</dbReference>
<dbReference type="EMBL" id="CP009788">
    <property type="protein sequence ID" value="AJE04693.1"/>
    <property type="molecule type" value="Genomic_DNA"/>
</dbReference>
<evidence type="ECO:0000256" key="6">
    <source>
        <dbReference type="ARBA" id="ARBA00023002"/>
    </source>
</evidence>
<dbReference type="SUPFAM" id="SSF47203">
    <property type="entry name" value="Acyl-CoA dehydrogenase C-terminal domain-like"/>
    <property type="match status" value="1"/>
</dbReference>
<dbReference type="InterPro" id="IPR006089">
    <property type="entry name" value="Acyl-CoA_DH_CS"/>
</dbReference>
<dbReference type="InterPro" id="IPR037069">
    <property type="entry name" value="AcylCoA_DH/ox_N_sf"/>
</dbReference>
<reference evidence="13 14" key="1">
    <citation type="journal article" date="2015" name="Genome Announc.">
        <title>Complete Genome of Geobacter pickeringii G13T, a Metal-Reducing Isolate from Sedimentary Kaolin Deposits.</title>
        <authorList>
            <person name="Badalamenti J.P."/>
            <person name="Bond D.R."/>
        </authorList>
    </citation>
    <scope>NUCLEOTIDE SEQUENCE [LARGE SCALE GENOMIC DNA]</scope>
    <source>
        <strain evidence="13 14">G13</strain>
    </source>
</reference>
<gene>
    <name evidence="13" type="ORF">GPICK_16120</name>
</gene>
<dbReference type="InterPro" id="IPR009100">
    <property type="entry name" value="AcylCoA_DH/oxidase_NM_dom_sf"/>
</dbReference>
<comment type="similarity">
    <text evidence="2 9">Belongs to the acyl-CoA dehydrogenase family.</text>
</comment>
<dbReference type="PROSITE" id="PS00072">
    <property type="entry name" value="ACYL_COA_DH_1"/>
    <property type="match status" value="1"/>
</dbReference>
<dbReference type="STRING" id="345632.GPICK_16120"/>
<dbReference type="FunFam" id="1.10.540.10:FF:000002">
    <property type="entry name" value="Acyl-CoA dehydrogenase FadE19"/>
    <property type="match status" value="1"/>
</dbReference>
<keyword evidence="4 9" id="KW-0285">Flavoprotein</keyword>
<organism evidence="13 14">
    <name type="scientific">Geobacter pickeringii</name>
    <dbReference type="NCBI Taxonomy" id="345632"/>
    <lineage>
        <taxon>Bacteria</taxon>
        <taxon>Pseudomonadati</taxon>
        <taxon>Thermodesulfobacteriota</taxon>
        <taxon>Desulfuromonadia</taxon>
        <taxon>Geobacterales</taxon>
        <taxon>Geobacteraceae</taxon>
        <taxon>Geobacter</taxon>
    </lineage>
</organism>
<evidence type="ECO:0000256" key="5">
    <source>
        <dbReference type="ARBA" id="ARBA00022827"/>
    </source>
</evidence>
<sequence length="386" mass="41319">MFLELTEEQKLIQETARDFARAELEPVAAQLDQGTDRGSMLVSLKKLAEVGFMGLNVREEFGGAEAGAIAFSVAMTEIARACASTAVTVSVNNMAAEVIQAVGSEEQKRAYIPKICSGEYAAASFALTETCAGSDPAGMVTQAVDDGDSWVLNGSKIFITSAPYAGVFVVWAVTDKAASKGKGISCFLVEAGTPGLIIGKEEHKMGQHASATNEVIFSDCRVPKSAMMGKLNDGFRIAVGELAGGRIGIGSLGLGVGLAAMDYATRYTTERTQFGQKLSSFQAIQWMVADAYTELEAARLLLMNAAFRKDQGKSFAKEASMAKMYATEAANRACYTAIQMLGGYGYTQDFPVERYARDARITSIYEGTSEIQRVVISREILKNFSA</sequence>
<evidence type="ECO:0000313" key="14">
    <source>
        <dbReference type="Proteomes" id="UP000057609"/>
    </source>
</evidence>
<comment type="cofactor">
    <cofactor evidence="1 9">
        <name>FAD</name>
        <dbReference type="ChEBI" id="CHEBI:57692"/>
    </cofactor>
</comment>
<dbReference type="EC" id="1.3.8.10" evidence="7"/>
<keyword evidence="14" id="KW-1185">Reference proteome</keyword>
<protein>
    <recommendedName>
        <fullName evidence="8">Cyclohex-1-ene-1-carbonyl-CoA dehydrogenase</fullName>
        <ecNumber evidence="7">1.3.8.10</ecNumber>
    </recommendedName>
</protein>
<dbReference type="GO" id="GO:0050660">
    <property type="term" value="F:flavin adenine dinucleotide binding"/>
    <property type="evidence" value="ECO:0007669"/>
    <property type="project" value="InterPro"/>
</dbReference>
<dbReference type="InterPro" id="IPR036250">
    <property type="entry name" value="AcylCo_DH-like_C"/>
</dbReference>
<dbReference type="AlphaFoldDB" id="A0A0B5BD91"/>
<comment type="subunit">
    <text evidence="3">Homotetramer.</text>
</comment>
<evidence type="ECO:0000256" key="8">
    <source>
        <dbReference type="ARBA" id="ARBA00072305"/>
    </source>
</evidence>
<evidence type="ECO:0000259" key="10">
    <source>
        <dbReference type="Pfam" id="PF00441"/>
    </source>
</evidence>
<dbReference type="PROSITE" id="PS00073">
    <property type="entry name" value="ACYL_COA_DH_2"/>
    <property type="match status" value="1"/>
</dbReference>
<dbReference type="InterPro" id="IPR006091">
    <property type="entry name" value="Acyl-CoA_Oxase/DH_mid-dom"/>
</dbReference>
<keyword evidence="6 9" id="KW-0560">Oxidoreductase</keyword>
<dbReference type="Gene3D" id="2.40.110.10">
    <property type="entry name" value="Butyryl-CoA Dehydrogenase, subunit A, domain 2"/>
    <property type="match status" value="1"/>
</dbReference>
<evidence type="ECO:0000256" key="3">
    <source>
        <dbReference type="ARBA" id="ARBA00011881"/>
    </source>
</evidence>
<proteinExistence type="inferred from homology"/>
<dbReference type="Gene3D" id="1.10.540.10">
    <property type="entry name" value="Acyl-CoA dehydrogenase/oxidase, N-terminal domain"/>
    <property type="match status" value="1"/>
</dbReference>